<evidence type="ECO:0000259" key="2">
    <source>
        <dbReference type="Pfam" id="PF23647"/>
    </source>
</evidence>
<organism evidence="3 4">
    <name type="scientific">Hibiscus syriacus</name>
    <name type="common">Rose of Sharon</name>
    <dbReference type="NCBI Taxonomy" id="106335"/>
    <lineage>
        <taxon>Eukaryota</taxon>
        <taxon>Viridiplantae</taxon>
        <taxon>Streptophyta</taxon>
        <taxon>Embryophyta</taxon>
        <taxon>Tracheophyta</taxon>
        <taxon>Spermatophyta</taxon>
        <taxon>Magnoliopsida</taxon>
        <taxon>eudicotyledons</taxon>
        <taxon>Gunneridae</taxon>
        <taxon>Pentapetalae</taxon>
        <taxon>rosids</taxon>
        <taxon>malvids</taxon>
        <taxon>Malvales</taxon>
        <taxon>Malvaceae</taxon>
        <taxon>Malvoideae</taxon>
        <taxon>Hibiscus</taxon>
    </lineage>
</organism>
<reference evidence="3" key="1">
    <citation type="submission" date="2019-09" db="EMBL/GenBank/DDBJ databases">
        <title>Draft genome information of white flower Hibiscus syriacus.</title>
        <authorList>
            <person name="Kim Y.-M."/>
        </authorList>
    </citation>
    <scope>NUCLEOTIDE SEQUENCE [LARGE SCALE GENOMIC DNA]</scope>
    <source>
        <strain evidence="3">YM2019G1</strain>
    </source>
</reference>
<protein>
    <submittedName>
        <fullName evidence="3">Sensitive to freezing 6</fullName>
    </submittedName>
</protein>
<gene>
    <name evidence="3" type="ORF">F3Y22_tig00111792pilonHSYRG00052</name>
</gene>
<dbReference type="PANTHER" id="PTHR13134">
    <property type="entry name" value="TRAFFICKING PROTEIN PARTICLE COMPLEX SUBUNIT 13"/>
    <property type="match status" value="1"/>
</dbReference>
<dbReference type="InterPro" id="IPR055429">
    <property type="entry name" value="TRAPPC13_M"/>
</dbReference>
<dbReference type="Pfam" id="PF23647">
    <property type="entry name" value="TRAPPC13_M"/>
    <property type="match status" value="1"/>
</dbReference>
<sequence length="337" mass="37653">MRLCDPSFHVEPPFRLDPADFFVGEDMFDDPLVTSELSPLLSTHLSKSTDSSDMSFADRYFLHHPSDAMDFSGLLLLLLLLPQSFGARSCASFQACTALYNDGSERKYLPQFFKVMFLASAVQVRTVKETTYLEACIENHTKSNLFVDQVEFEPAPHWSATILKADGLLHPADNSSAGSVVDISLGMKAKRSNILGKLQITWRTNLGEPGRLQALQILGTLMSCQEIELQLLEIPSLINLDRSSVHLKLTNHKEREMGPFEVWLSQNSAHEEKFVMINGLQTMAVPQVEAFGSTDFYLNLIATKLGVQRISGIVVFDTIEKKTFDPLADVEIFVESD</sequence>
<dbReference type="GO" id="GO:1990072">
    <property type="term" value="C:TRAPPIII protein complex"/>
    <property type="evidence" value="ECO:0007669"/>
    <property type="project" value="TreeGrafter"/>
</dbReference>
<name>A0A6A2YGL8_HIBSY</name>
<keyword evidence="4" id="KW-1185">Reference proteome</keyword>
<feature type="domain" description="Trafficking protein particle complex subunit 13 C-terminal" evidence="1">
    <location>
        <begin position="244"/>
        <end position="330"/>
    </location>
</feature>
<evidence type="ECO:0000313" key="3">
    <source>
        <dbReference type="EMBL" id="KAE8673354.1"/>
    </source>
</evidence>
<feature type="domain" description="Trafficking protein particle complex subunit 13 middle" evidence="2">
    <location>
        <begin position="129"/>
        <end position="216"/>
    </location>
</feature>
<dbReference type="InterPro" id="IPR055428">
    <property type="entry name" value="TRAPPC13_C"/>
</dbReference>
<evidence type="ECO:0000313" key="4">
    <source>
        <dbReference type="Proteomes" id="UP000436088"/>
    </source>
</evidence>
<dbReference type="Proteomes" id="UP000436088">
    <property type="component" value="Unassembled WGS sequence"/>
</dbReference>
<evidence type="ECO:0000259" key="1">
    <source>
        <dbReference type="Pfam" id="PF23643"/>
    </source>
</evidence>
<dbReference type="Pfam" id="PF23643">
    <property type="entry name" value="TRAPPC13_C"/>
    <property type="match status" value="1"/>
</dbReference>
<dbReference type="EMBL" id="VEPZ02001428">
    <property type="protein sequence ID" value="KAE8673354.1"/>
    <property type="molecule type" value="Genomic_DNA"/>
</dbReference>
<dbReference type="InterPro" id="IPR010378">
    <property type="entry name" value="TRAPPC13"/>
</dbReference>
<dbReference type="PANTHER" id="PTHR13134:SF3">
    <property type="entry name" value="TRAFFICKING PROTEIN PARTICLE COMPLEX SUBUNIT 13"/>
    <property type="match status" value="1"/>
</dbReference>
<comment type="caution">
    <text evidence="3">The sequence shown here is derived from an EMBL/GenBank/DDBJ whole genome shotgun (WGS) entry which is preliminary data.</text>
</comment>
<proteinExistence type="predicted"/>
<dbReference type="AlphaFoldDB" id="A0A6A2YGL8"/>
<accession>A0A6A2YGL8</accession>